<keyword evidence="5" id="KW-1003">Cell membrane</keyword>
<dbReference type="InterPro" id="IPR052031">
    <property type="entry name" value="Membrane_Transporter-Flippase"/>
</dbReference>
<evidence type="ECO:0000256" key="1">
    <source>
        <dbReference type="ARBA" id="ARBA00004429"/>
    </source>
</evidence>
<dbReference type="PANTHER" id="PTHR43549">
    <property type="entry name" value="MULTIDRUG RESISTANCE PROTEIN YPNP-RELATED"/>
    <property type="match status" value="1"/>
</dbReference>
<dbReference type="InterPro" id="IPR002528">
    <property type="entry name" value="MATE_fam"/>
</dbReference>
<dbReference type="RefSeq" id="WP_252914647.1">
    <property type="nucleotide sequence ID" value="NZ_JAAAML010000001.1"/>
</dbReference>
<feature type="transmembrane region" description="Helical" evidence="10">
    <location>
        <begin position="62"/>
        <end position="84"/>
    </location>
</feature>
<feature type="transmembrane region" description="Helical" evidence="10">
    <location>
        <begin position="96"/>
        <end position="120"/>
    </location>
</feature>
<comment type="similarity">
    <text evidence="2">Belongs to the multi antimicrobial extrusion (MATE) (TC 2.A.66.1) family. MepA subfamily.</text>
</comment>
<feature type="transmembrane region" description="Helical" evidence="10">
    <location>
        <begin position="397"/>
        <end position="419"/>
    </location>
</feature>
<name>A0ABT1CNS5_9HYPH</name>
<sequence length="462" mass="49119">MTGLSTPHDNIYLAGSLPALFAKTATPIIVVMGVNGLFTVVDAYFLGAYVGADALTAVTLMFPLYMLLVALATLVSNGFASVFARMIGGGERNSAGIVFAQAVQLALVVCAMLIALFLLVGDALSLMAANGDTALAGMGYTYISILILSSPLVFVLSINIAALRSEGLLTAMAAITLMSALLNIGFDYVFIVELGAGVAGSAYGTVLAELCSMLAVILYRRSAGRRTMAPRLPAWPGAGHWGELLALGAPSSLGYIGMSLSAGLTLYCLQLWAAETYAATAGAFGIITRLITFTFLPLLGLSMAFQTIAGNNFGARLPVRTDRSIKIAVLLALVYCIIVELVFLGTRSQIGYIFIEDHAIVGEIARILPYIVLTTFIFGPVMMIGSYFQAIGDAPRAALLGLSRTYMFALPLTFTLPFWFGEPGIWYAGIVAELLVLITTMLVLMHRKRRTGNRWGLLEARG</sequence>
<dbReference type="PANTHER" id="PTHR43549:SF2">
    <property type="entry name" value="MULTIDRUG RESISTANCE PROTEIN NORM-RELATED"/>
    <property type="match status" value="1"/>
</dbReference>
<evidence type="ECO:0000256" key="10">
    <source>
        <dbReference type="SAM" id="Phobius"/>
    </source>
</evidence>
<feature type="transmembrane region" description="Helical" evidence="10">
    <location>
        <begin position="279"/>
        <end position="305"/>
    </location>
</feature>
<evidence type="ECO:0000256" key="8">
    <source>
        <dbReference type="ARBA" id="ARBA00023136"/>
    </source>
</evidence>
<comment type="caution">
    <text evidence="11">The sequence shown here is derived from an EMBL/GenBank/DDBJ whole genome shotgun (WGS) entry which is preliminary data.</text>
</comment>
<keyword evidence="4" id="KW-0813">Transport</keyword>
<dbReference type="EMBL" id="JAAAML010000001">
    <property type="protein sequence ID" value="MCO6407240.1"/>
    <property type="molecule type" value="Genomic_DNA"/>
</dbReference>
<dbReference type="NCBIfam" id="TIGR00797">
    <property type="entry name" value="matE"/>
    <property type="match status" value="1"/>
</dbReference>
<dbReference type="InterPro" id="IPR045070">
    <property type="entry name" value="MATE_MepA-like"/>
</dbReference>
<evidence type="ECO:0000256" key="2">
    <source>
        <dbReference type="ARBA" id="ARBA00008417"/>
    </source>
</evidence>
<comment type="subcellular location">
    <subcellularLocation>
        <location evidence="1">Cell inner membrane</location>
        <topology evidence="1">Multi-pass membrane protein</topology>
    </subcellularLocation>
</comment>
<evidence type="ECO:0000313" key="11">
    <source>
        <dbReference type="EMBL" id="MCO6407240.1"/>
    </source>
</evidence>
<keyword evidence="7 10" id="KW-1133">Transmembrane helix</keyword>
<reference evidence="11 12" key="1">
    <citation type="submission" date="2020-01" db="EMBL/GenBank/DDBJ databases">
        <title>Genomes of bacteria type strains.</title>
        <authorList>
            <person name="Chen J."/>
            <person name="Zhu S."/>
            <person name="Yang J."/>
        </authorList>
    </citation>
    <scope>NUCLEOTIDE SEQUENCE [LARGE SCALE GENOMIC DNA]</scope>
    <source>
        <strain evidence="11 12">DSM 16655</strain>
    </source>
</reference>
<evidence type="ECO:0000256" key="6">
    <source>
        <dbReference type="ARBA" id="ARBA00022692"/>
    </source>
</evidence>
<dbReference type="Pfam" id="PF01554">
    <property type="entry name" value="MatE"/>
    <property type="match status" value="2"/>
</dbReference>
<feature type="transmembrane region" description="Helical" evidence="10">
    <location>
        <begin position="197"/>
        <end position="219"/>
    </location>
</feature>
<evidence type="ECO:0000256" key="3">
    <source>
        <dbReference type="ARBA" id="ARBA00022106"/>
    </source>
</evidence>
<feature type="transmembrane region" description="Helical" evidence="10">
    <location>
        <begin position="168"/>
        <end position="191"/>
    </location>
</feature>
<dbReference type="Proteomes" id="UP001320715">
    <property type="component" value="Unassembled WGS sequence"/>
</dbReference>
<dbReference type="InterPro" id="IPR048279">
    <property type="entry name" value="MdtK-like"/>
</dbReference>
<proteinExistence type="inferred from homology"/>
<evidence type="ECO:0000256" key="7">
    <source>
        <dbReference type="ARBA" id="ARBA00022989"/>
    </source>
</evidence>
<feature type="transmembrane region" description="Helical" evidence="10">
    <location>
        <begin position="253"/>
        <end position="273"/>
    </location>
</feature>
<feature type="transmembrane region" description="Helical" evidence="10">
    <location>
        <begin position="140"/>
        <end position="161"/>
    </location>
</feature>
<feature type="transmembrane region" description="Helical" evidence="10">
    <location>
        <begin position="425"/>
        <end position="445"/>
    </location>
</feature>
<organism evidence="11 12">
    <name type="scientific">Hoeflea alexandrii</name>
    <dbReference type="NCBI Taxonomy" id="288436"/>
    <lineage>
        <taxon>Bacteria</taxon>
        <taxon>Pseudomonadati</taxon>
        <taxon>Pseudomonadota</taxon>
        <taxon>Alphaproteobacteria</taxon>
        <taxon>Hyphomicrobiales</taxon>
        <taxon>Rhizobiaceae</taxon>
        <taxon>Hoeflea</taxon>
    </lineage>
</organism>
<keyword evidence="12" id="KW-1185">Reference proteome</keyword>
<evidence type="ECO:0000256" key="9">
    <source>
        <dbReference type="ARBA" id="ARBA00023251"/>
    </source>
</evidence>
<keyword evidence="8 10" id="KW-0472">Membrane</keyword>
<evidence type="ECO:0000256" key="5">
    <source>
        <dbReference type="ARBA" id="ARBA00022475"/>
    </source>
</evidence>
<accession>A0ABT1CNS5</accession>
<evidence type="ECO:0000313" key="12">
    <source>
        <dbReference type="Proteomes" id="UP001320715"/>
    </source>
</evidence>
<protein>
    <recommendedName>
        <fullName evidence="3">Multidrug export protein MepA</fullName>
    </recommendedName>
</protein>
<feature type="transmembrane region" description="Helical" evidence="10">
    <location>
        <begin position="364"/>
        <end position="385"/>
    </location>
</feature>
<feature type="transmembrane region" description="Helical" evidence="10">
    <location>
        <begin position="325"/>
        <end position="344"/>
    </location>
</feature>
<gene>
    <name evidence="11" type="ORF">GTW23_03555</name>
</gene>
<dbReference type="PIRSF" id="PIRSF006603">
    <property type="entry name" value="DinF"/>
    <property type="match status" value="1"/>
</dbReference>
<evidence type="ECO:0000256" key="4">
    <source>
        <dbReference type="ARBA" id="ARBA00022448"/>
    </source>
</evidence>
<keyword evidence="9" id="KW-0046">Antibiotic resistance</keyword>
<keyword evidence="6 10" id="KW-0812">Transmembrane</keyword>
<dbReference type="CDD" id="cd13143">
    <property type="entry name" value="MATE_MepA_like"/>
    <property type="match status" value="1"/>
</dbReference>